<dbReference type="EMBL" id="KE504222">
    <property type="protein sequence ID" value="EPS94813.1"/>
    <property type="molecule type" value="Genomic_DNA"/>
</dbReference>
<organism evidence="1 2">
    <name type="scientific">Fomitopsis schrenkii</name>
    <name type="common">Brown rot fungus</name>
    <dbReference type="NCBI Taxonomy" id="2126942"/>
    <lineage>
        <taxon>Eukaryota</taxon>
        <taxon>Fungi</taxon>
        <taxon>Dikarya</taxon>
        <taxon>Basidiomycota</taxon>
        <taxon>Agaricomycotina</taxon>
        <taxon>Agaricomycetes</taxon>
        <taxon>Polyporales</taxon>
        <taxon>Fomitopsis</taxon>
    </lineage>
</organism>
<accession>S8DUB3</accession>
<gene>
    <name evidence="1" type="ORF">FOMPIDRAFT_91291</name>
</gene>
<keyword evidence="2" id="KW-1185">Reference proteome</keyword>
<dbReference type="InParanoid" id="S8DUB3"/>
<reference evidence="1 2" key="1">
    <citation type="journal article" date="2012" name="Science">
        <title>The Paleozoic origin of enzymatic lignin decomposition reconstructed from 31 fungal genomes.</title>
        <authorList>
            <person name="Floudas D."/>
            <person name="Binder M."/>
            <person name="Riley R."/>
            <person name="Barry K."/>
            <person name="Blanchette R.A."/>
            <person name="Henrissat B."/>
            <person name="Martinez A.T."/>
            <person name="Otillar R."/>
            <person name="Spatafora J.W."/>
            <person name="Yadav J.S."/>
            <person name="Aerts A."/>
            <person name="Benoit I."/>
            <person name="Boyd A."/>
            <person name="Carlson A."/>
            <person name="Copeland A."/>
            <person name="Coutinho P.M."/>
            <person name="de Vries R.P."/>
            <person name="Ferreira P."/>
            <person name="Findley K."/>
            <person name="Foster B."/>
            <person name="Gaskell J."/>
            <person name="Glotzer D."/>
            <person name="Gorecki P."/>
            <person name="Heitman J."/>
            <person name="Hesse C."/>
            <person name="Hori C."/>
            <person name="Igarashi K."/>
            <person name="Jurgens J.A."/>
            <person name="Kallen N."/>
            <person name="Kersten P."/>
            <person name="Kohler A."/>
            <person name="Kuees U."/>
            <person name="Kumar T.K.A."/>
            <person name="Kuo A."/>
            <person name="LaButti K."/>
            <person name="Larrondo L.F."/>
            <person name="Lindquist E."/>
            <person name="Ling A."/>
            <person name="Lombard V."/>
            <person name="Lucas S."/>
            <person name="Lundell T."/>
            <person name="Martin R."/>
            <person name="McLaughlin D.J."/>
            <person name="Morgenstern I."/>
            <person name="Morin E."/>
            <person name="Murat C."/>
            <person name="Nagy L.G."/>
            <person name="Nolan M."/>
            <person name="Ohm R.A."/>
            <person name="Patyshakuliyeva A."/>
            <person name="Rokas A."/>
            <person name="Ruiz-Duenas F.J."/>
            <person name="Sabat G."/>
            <person name="Salamov A."/>
            <person name="Samejima M."/>
            <person name="Schmutz J."/>
            <person name="Slot J.C."/>
            <person name="St John F."/>
            <person name="Stenlid J."/>
            <person name="Sun H."/>
            <person name="Sun S."/>
            <person name="Syed K."/>
            <person name="Tsang A."/>
            <person name="Wiebenga A."/>
            <person name="Young D."/>
            <person name="Pisabarro A."/>
            <person name="Eastwood D.C."/>
            <person name="Martin F."/>
            <person name="Cullen D."/>
            <person name="Grigoriev I.V."/>
            <person name="Hibbett D.S."/>
        </authorList>
    </citation>
    <scope>NUCLEOTIDE SEQUENCE</scope>
    <source>
        <strain evidence="2">FP-58527</strain>
    </source>
</reference>
<dbReference type="HOGENOM" id="CLU_1277639_0_0_1"/>
<proteinExistence type="predicted"/>
<name>S8DUB3_FOMSC</name>
<sequence length="216" mass="23656">MSTQTYSGEAHRIPATTARKNWREIYAQKRAKHNDPRYLRTGCIHEDINEAAHIWRVKIQTVTEPASVDNAKEQRMVDGRVPTAVATPNIPRRASAPTVAYSGAWDAWLRSYMREGGLSGARYDAGEAIETGGGYLKYAVGEGVPGSVVNGSGEEAILATASTEDAKIGNDNSIPRVAFAREMHHRTPSTSTASSSSLKTEHDADWWEVKTPCAWQ</sequence>
<evidence type="ECO:0000313" key="1">
    <source>
        <dbReference type="EMBL" id="EPS94813.1"/>
    </source>
</evidence>
<dbReference type="AlphaFoldDB" id="S8DUB3"/>
<dbReference type="OrthoDB" id="10454357at2759"/>
<protein>
    <submittedName>
        <fullName evidence="1">Uncharacterized protein</fullName>
    </submittedName>
</protein>
<dbReference type="Proteomes" id="UP000015241">
    <property type="component" value="Unassembled WGS sequence"/>
</dbReference>
<evidence type="ECO:0000313" key="2">
    <source>
        <dbReference type="Proteomes" id="UP000015241"/>
    </source>
</evidence>